<organism evidence="1 2">
    <name type="scientific">Microthlaspi erraticum</name>
    <dbReference type="NCBI Taxonomy" id="1685480"/>
    <lineage>
        <taxon>Eukaryota</taxon>
        <taxon>Viridiplantae</taxon>
        <taxon>Streptophyta</taxon>
        <taxon>Embryophyta</taxon>
        <taxon>Tracheophyta</taxon>
        <taxon>Spermatophyta</taxon>
        <taxon>Magnoliopsida</taxon>
        <taxon>eudicotyledons</taxon>
        <taxon>Gunneridae</taxon>
        <taxon>Pentapetalae</taxon>
        <taxon>rosids</taxon>
        <taxon>malvids</taxon>
        <taxon>Brassicales</taxon>
        <taxon>Brassicaceae</taxon>
        <taxon>Coluteocarpeae</taxon>
        <taxon>Microthlaspi</taxon>
    </lineage>
</organism>
<dbReference type="Proteomes" id="UP000467841">
    <property type="component" value="Unassembled WGS sequence"/>
</dbReference>
<comment type="caution">
    <text evidence="1">The sequence shown here is derived from an EMBL/GenBank/DDBJ whole genome shotgun (WGS) entry which is preliminary data.</text>
</comment>
<dbReference type="AlphaFoldDB" id="A0A6D2JWI7"/>
<sequence>MREEFNQSIESLITLMEPEELKEKLLMKPEELKEKLLTTEITQKTPKALDLEEGQELTKKHQEAEIIRVRGMQEENVVPFKSSPTPFFLVLQGTKETTLFIISKQMKALL</sequence>
<evidence type="ECO:0000313" key="2">
    <source>
        <dbReference type="Proteomes" id="UP000467841"/>
    </source>
</evidence>
<keyword evidence="2" id="KW-1185">Reference proteome</keyword>
<proteinExistence type="predicted"/>
<protein>
    <submittedName>
        <fullName evidence="1">Uncharacterized protein</fullName>
    </submittedName>
</protein>
<dbReference type="EMBL" id="CACVBM020001285">
    <property type="protein sequence ID" value="CAA7043689.1"/>
    <property type="molecule type" value="Genomic_DNA"/>
</dbReference>
<gene>
    <name evidence="1" type="ORF">MERR_LOCUS30924</name>
</gene>
<reference evidence="1" key="1">
    <citation type="submission" date="2020-01" db="EMBL/GenBank/DDBJ databases">
        <authorList>
            <person name="Mishra B."/>
        </authorList>
    </citation>
    <scope>NUCLEOTIDE SEQUENCE [LARGE SCALE GENOMIC DNA]</scope>
</reference>
<name>A0A6D2JWI7_9BRAS</name>
<evidence type="ECO:0000313" key="1">
    <source>
        <dbReference type="EMBL" id="CAA7043689.1"/>
    </source>
</evidence>
<accession>A0A6D2JWI7</accession>